<comment type="caution">
    <text evidence="1">The sequence shown here is derived from an EMBL/GenBank/DDBJ whole genome shotgun (WGS) entry which is preliminary data.</text>
</comment>
<evidence type="ECO:0000313" key="2">
    <source>
        <dbReference type="Proteomes" id="UP000794436"/>
    </source>
</evidence>
<keyword evidence="2" id="KW-1185">Reference proteome</keyword>
<dbReference type="AlphaFoldDB" id="A0A8K1CT72"/>
<accession>A0A8K1CT72</accession>
<reference evidence="1" key="1">
    <citation type="submission" date="2019-03" db="EMBL/GenBank/DDBJ databases">
        <title>Long read genome sequence of the mycoparasitic Pythium oligandrum ATCC 38472 isolated from sugarbeet rhizosphere.</title>
        <authorList>
            <person name="Gaulin E."/>
        </authorList>
    </citation>
    <scope>NUCLEOTIDE SEQUENCE</scope>
    <source>
        <strain evidence="1">ATCC 38472_TT</strain>
    </source>
</reference>
<protein>
    <submittedName>
        <fullName evidence="1">Uncharacterized protein</fullName>
    </submittedName>
</protein>
<gene>
    <name evidence="1" type="ORF">Poli38472_001270</name>
</gene>
<evidence type="ECO:0000313" key="1">
    <source>
        <dbReference type="EMBL" id="TMW69114.1"/>
    </source>
</evidence>
<organism evidence="1 2">
    <name type="scientific">Pythium oligandrum</name>
    <name type="common">Mycoparasitic fungus</name>
    <dbReference type="NCBI Taxonomy" id="41045"/>
    <lineage>
        <taxon>Eukaryota</taxon>
        <taxon>Sar</taxon>
        <taxon>Stramenopiles</taxon>
        <taxon>Oomycota</taxon>
        <taxon>Peronosporomycetes</taxon>
        <taxon>Pythiales</taxon>
        <taxon>Pythiaceae</taxon>
        <taxon>Pythium</taxon>
    </lineage>
</organism>
<sequence>MERLRRPVEVSLELSSEYMDSSVSAVSSQNNSGDSDVVRFIQREVNVKGVIHSCPPSIAYLLCPTDPPSVQSSHGLLMELLKTQSVEIPRVEFKVEYEDEKAYYELINLSCNVDGCSSARVRSIEICRDYVSNQEAATLFSALPHARSLRVLRYKRPNFDVDRSNLSALMAPEWAWIGYALFHPATVTSTWRELQLEIIQISADTQRILTAMSQGNNLLAILNGTPAGNRAYFTTTLASGSSFVRNPTISALPIMQFDDMKTVDAVVTSTDLSPLDEFAPLAVPGLGLVYTRRDNVLQLTGRPASPVCLTALHFQSFDFYGSTTEQASGMLKLLGSKLEHLGIFGIENFAVEDLRQLLVLTPALQSLVTDAKCVLWSGYEVDEAIAAMPKLQELEIAMSSSDTINTPSELALCTYLRDLRALRVKVWEQADLDQHDEMVLPRSLGGILTILRGLPEFEYLHWYHFLHIGSREREIRRYAASRQCTWKKIGVGFSPSDREARFILPCGHAFLSAVHATPSTSTLGQFGQDILDLVLQFASVYRPRDITIKRRPLYTPPPNVPLVSAFAASTN</sequence>
<name>A0A8K1CT72_PYTOL</name>
<dbReference type="EMBL" id="SPLM01000001">
    <property type="protein sequence ID" value="TMW69114.1"/>
    <property type="molecule type" value="Genomic_DNA"/>
</dbReference>
<proteinExistence type="predicted"/>
<dbReference type="Proteomes" id="UP000794436">
    <property type="component" value="Unassembled WGS sequence"/>
</dbReference>